<feature type="region of interest" description="Disordered" evidence="1">
    <location>
        <begin position="20"/>
        <end position="71"/>
    </location>
</feature>
<dbReference type="Proteomes" id="UP000479000">
    <property type="component" value="Unassembled WGS sequence"/>
</dbReference>
<protein>
    <submittedName>
        <fullName evidence="2">Uncharacterized protein</fullName>
    </submittedName>
</protein>
<organism evidence="2 3">
    <name type="scientific">Nesidiocoris tenuis</name>
    <dbReference type="NCBI Taxonomy" id="355587"/>
    <lineage>
        <taxon>Eukaryota</taxon>
        <taxon>Metazoa</taxon>
        <taxon>Ecdysozoa</taxon>
        <taxon>Arthropoda</taxon>
        <taxon>Hexapoda</taxon>
        <taxon>Insecta</taxon>
        <taxon>Pterygota</taxon>
        <taxon>Neoptera</taxon>
        <taxon>Paraneoptera</taxon>
        <taxon>Hemiptera</taxon>
        <taxon>Heteroptera</taxon>
        <taxon>Panheteroptera</taxon>
        <taxon>Cimicomorpha</taxon>
        <taxon>Miridae</taxon>
        <taxon>Dicyphina</taxon>
        <taxon>Nesidiocoris</taxon>
    </lineage>
</organism>
<feature type="compositionally biased region" description="Polar residues" evidence="1">
    <location>
        <begin position="37"/>
        <end position="47"/>
    </location>
</feature>
<feature type="non-terminal residue" evidence="2">
    <location>
        <position position="1"/>
    </location>
</feature>
<gene>
    <name evidence="2" type="ORF">NTEN_LOCUS23515</name>
</gene>
<reference evidence="2 3" key="1">
    <citation type="submission" date="2020-02" db="EMBL/GenBank/DDBJ databases">
        <authorList>
            <person name="Ferguson B K."/>
        </authorList>
    </citation>
    <scope>NUCLEOTIDE SEQUENCE [LARGE SCALE GENOMIC DNA]</scope>
</reference>
<evidence type="ECO:0000313" key="2">
    <source>
        <dbReference type="EMBL" id="CAB0019868.1"/>
    </source>
</evidence>
<sequence length="103" mass="11703">CAMLVRPAIGVWPTYKRRIANSPNHHQSHHNHRGNSFGTCSGLSFQRNPKPAAISYTAPKTNQSGPTVRIRTRSEICERSFTQDRSLFETTVYHEALVPSRRK</sequence>
<proteinExistence type="predicted"/>
<keyword evidence="3" id="KW-1185">Reference proteome</keyword>
<evidence type="ECO:0000313" key="3">
    <source>
        <dbReference type="Proteomes" id="UP000479000"/>
    </source>
</evidence>
<accession>A0A6H5HSJ0</accession>
<dbReference type="AlphaFoldDB" id="A0A6H5HSJ0"/>
<name>A0A6H5HSJ0_9HEMI</name>
<dbReference type="EMBL" id="CADCXU010034641">
    <property type="protein sequence ID" value="CAB0019868.1"/>
    <property type="molecule type" value="Genomic_DNA"/>
</dbReference>
<evidence type="ECO:0000256" key="1">
    <source>
        <dbReference type="SAM" id="MobiDB-lite"/>
    </source>
</evidence>